<accession>A0AAU9UP24</accession>
<dbReference type="Proteomes" id="UP001153954">
    <property type="component" value="Unassembled WGS sequence"/>
</dbReference>
<name>A0AAU9UP24_EUPED</name>
<gene>
    <name evidence="1" type="ORF">EEDITHA_LOCUS16053</name>
</gene>
<dbReference type="AlphaFoldDB" id="A0AAU9UP24"/>
<evidence type="ECO:0000313" key="1">
    <source>
        <dbReference type="EMBL" id="CAH2101281.1"/>
    </source>
</evidence>
<evidence type="ECO:0000313" key="2">
    <source>
        <dbReference type="Proteomes" id="UP001153954"/>
    </source>
</evidence>
<comment type="caution">
    <text evidence="1">The sequence shown here is derived from an EMBL/GenBank/DDBJ whole genome shotgun (WGS) entry which is preliminary data.</text>
</comment>
<proteinExistence type="predicted"/>
<dbReference type="EMBL" id="CAKOGL010000023">
    <property type="protein sequence ID" value="CAH2101281.1"/>
    <property type="molecule type" value="Genomic_DNA"/>
</dbReference>
<reference evidence="1" key="1">
    <citation type="submission" date="2022-03" db="EMBL/GenBank/DDBJ databases">
        <authorList>
            <person name="Tunstrom K."/>
        </authorList>
    </citation>
    <scope>NUCLEOTIDE SEQUENCE</scope>
</reference>
<sequence length="106" mass="12026">MADIGHSRILKYIVDTSKMTDKVETLESKVPGEQQLRVSNSNEIALSDNEKNDGHVYTTVLNMTKEETTWTKGGVKLQKVVVSEDATVRYQHRIVKNPLDKLLIQQ</sequence>
<protein>
    <submittedName>
        <fullName evidence="1">Uncharacterized protein</fullName>
    </submittedName>
</protein>
<keyword evidence="2" id="KW-1185">Reference proteome</keyword>
<organism evidence="1 2">
    <name type="scientific">Euphydryas editha</name>
    <name type="common">Edith's checkerspot</name>
    <dbReference type="NCBI Taxonomy" id="104508"/>
    <lineage>
        <taxon>Eukaryota</taxon>
        <taxon>Metazoa</taxon>
        <taxon>Ecdysozoa</taxon>
        <taxon>Arthropoda</taxon>
        <taxon>Hexapoda</taxon>
        <taxon>Insecta</taxon>
        <taxon>Pterygota</taxon>
        <taxon>Neoptera</taxon>
        <taxon>Endopterygota</taxon>
        <taxon>Lepidoptera</taxon>
        <taxon>Glossata</taxon>
        <taxon>Ditrysia</taxon>
        <taxon>Papilionoidea</taxon>
        <taxon>Nymphalidae</taxon>
        <taxon>Nymphalinae</taxon>
        <taxon>Euphydryas</taxon>
    </lineage>
</organism>